<evidence type="ECO:0000256" key="2">
    <source>
        <dbReference type="ARBA" id="ARBA00005861"/>
    </source>
</evidence>
<dbReference type="SFLD" id="SFLDS00019">
    <property type="entry name" value="Glutathione_Transferase_(cytos"/>
    <property type="match status" value="1"/>
</dbReference>
<dbReference type="InterPro" id="IPR040079">
    <property type="entry name" value="Glutathione_S-Trfase"/>
</dbReference>
<evidence type="ECO:0000313" key="10">
    <source>
        <dbReference type="EMBL" id="JAP63401.1"/>
    </source>
</evidence>
<evidence type="ECO:0000256" key="4">
    <source>
        <dbReference type="ARBA" id="ARBA00022679"/>
    </source>
</evidence>
<dbReference type="PANTHER" id="PTHR11571:SF222">
    <property type="entry name" value="GLUTATHIONE TRANSFERASE"/>
    <property type="match status" value="1"/>
</dbReference>
<organism evidence="10">
    <name type="scientific">Hyalomma excavatum</name>
    <dbReference type="NCBI Taxonomy" id="257692"/>
    <lineage>
        <taxon>Eukaryota</taxon>
        <taxon>Metazoa</taxon>
        <taxon>Ecdysozoa</taxon>
        <taxon>Arthropoda</taxon>
        <taxon>Chelicerata</taxon>
        <taxon>Arachnida</taxon>
        <taxon>Acari</taxon>
        <taxon>Parasitiformes</taxon>
        <taxon>Ixodida</taxon>
        <taxon>Ixodoidea</taxon>
        <taxon>Ixodidae</taxon>
        <taxon>Hyalomminae</taxon>
        <taxon>Hyalomma</taxon>
    </lineage>
</organism>
<dbReference type="PANTHER" id="PTHR11571">
    <property type="entry name" value="GLUTATHIONE S-TRANSFERASE"/>
    <property type="match status" value="1"/>
</dbReference>
<dbReference type="InterPro" id="IPR010987">
    <property type="entry name" value="Glutathione-S-Trfase_C-like"/>
</dbReference>
<dbReference type="CDD" id="cd03075">
    <property type="entry name" value="GST_N_Mu"/>
    <property type="match status" value="1"/>
</dbReference>
<dbReference type="EMBL" id="GEFH01005180">
    <property type="protein sequence ID" value="JAP63401.1"/>
    <property type="molecule type" value="mRNA"/>
</dbReference>
<proteinExistence type="evidence at transcript level"/>
<comment type="catalytic activity">
    <reaction evidence="5">
        <text>RX + glutathione = an S-substituted glutathione + a halide anion + H(+)</text>
        <dbReference type="Rhea" id="RHEA:16437"/>
        <dbReference type="ChEBI" id="CHEBI:15378"/>
        <dbReference type="ChEBI" id="CHEBI:16042"/>
        <dbReference type="ChEBI" id="CHEBI:17792"/>
        <dbReference type="ChEBI" id="CHEBI:57925"/>
        <dbReference type="ChEBI" id="CHEBI:90779"/>
        <dbReference type="EC" id="2.5.1.18"/>
    </reaction>
</comment>
<evidence type="ECO:0000256" key="5">
    <source>
        <dbReference type="ARBA" id="ARBA00047960"/>
    </source>
</evidence>
<feature type="domain" description="GST N-terminal" evidence="8">
    <location>
        <begin position="1"/>
        <end position="88"/>
    </location>
</feature>
<dbReference type="SUPFAM" id="SSF52833">
    <property type="entry name" value="Thioredoxin-like"/>
    <property type="match status" value="1"/>
</dbReference>
<dbReference type="Pfam" id="PF02798">
    <property type="entry name" value="GST_N"/>
    <property type="match status" value="1"/>
</dbReference>
<dbReference type="InterPro" id="IPR004046">
    <property type="entry name" value="GST_C"/>
</dbReference>
<dbReference type="EC" id="2.5.1.18" evidence="3"/>
<protein>
    <recommendedName>
        <fullName evidence="6">Glutathione S-transferase</fullName>
        <ecNumber evidence="3">2.5.1.18</ecNumber>
    </recommendedName>
    <alternativeName>
        <fullName evidence="7">GST class-mu</fullName>
    </alternativeName>
</protein>
<dbReference type="PROSITE" id="PS50404">
    <property type="entry name" value="GST_NTER"/>
    <property type="match status" value="1"/>
</dbReference>
<feature type="domain" description="GST C-terminal" evidence="9">
    <location>
        <begin position="90"/>
        <end position="208"/>
    </location>
</feature>
<comment type="similarity">
    <text evidence="2">Belongs to the GST superfamily. Mu family.</text>
</comment>
<comment type="function">
    <text evidence="1">Conjugation of reduced glutathione to a wide number of exogenous and endogenous hydrophobic electrophiles.</text>
</comment>
<dbReference type="GO" id="GO:0006749">
    <property type="term" value="P:glutathione metabolic process"/>
    <property type="evidence" value="ECO:0007669"/>
    <property type="project" value="TreeGrafter"/>
</dbReference>
<evidence type="ECO:0000259" key="8">
    <source>
        <dbReference type="PROSITE" id="PS50404"/>
    </source>
</evidence>
<dbReference type="FunFam" id="3.40.30.10:FF:000019">
    <property type="entry name" value="Glutathione S-transferase Mu"/>
    <property type="match status" value="1"/>
</dbReference>
<dbReference type="SFLD" id="SFLDG01205">
    <property type="entry name" value="AMPS.1"/>
    <property type="match status" value="1"/>
</dbReference>
<evidence type="ECO:0000256" key="3">
    <source>
        <dbReference type="ARBA" id="ARBA00012452"/>
    </source>
</evidence>
<dbReference type="InterPro" id="IPR036282">
    <property type="entry name" value="Glutathione-S-Trfase_C_sf"/>
</dbReference>
<evidence type="ECO:0000259" key="9">
    <source>
        <dbReference type="PROSITE" id="PS50405"/>
    </source>
</evidence>
<reference evidence="10" key="1">
    <citation type="journal article" date="2017" name="Ticks Tick Borne Dis.">
        <title>An insight into the sialome of Hyalomma excavatum.</title>
        <authorList>
            <person name="Ribeiro J.M."/>
            <person name="Slovak M."/>
            <person name="Francischetti I.M."/>
        </authorList>
    </citation>
    <scope>NUCLEOTIDE SEQUENCE</scope>
    <source>
        <strain evidence="10">Samish</strain>
        <tissue evidence="10">Salivary glands</tissue>
    </source>
</reference>
<dbReference type="PROSITE" id="PS50405">
    <property type="entry name" value="GST_CTER"/>
    <property type="match status" value="1"/>
</dbReference>
<keyword evidence="4 10" id="KW-0808">Transferase</keyword>
<dbReference type="SFLD" id="SFLDG00363">
    <property type="entry name" value="AMPS_(cytGST):_Alpha-__Mu-__Pi"/>
    <property type="match status" value="1"/>
</dbReference>
<evidence type="ECO:0000256" key="1">
    <source>
        <dbReference type="ARBA" id="ARBA00003701"/>
    </source>
</evidence>
<dbReference type="FunFam" id="1.20.1050.10:FF:000003">
    <property type="entry name" value="Glutathione S-transferase 2"/>
    <property type="match status" value="1"/>
</dbReference>
<dbReference type="AlphaFoldDB" id="A0A131XCU0"/>
<dbReference type="InterPro" id="IPR004045">
    <property type="entry name" value="Glutathione_S-Trfase_N"/>
</dbReference>
<evidence type="ECO:0000256" key="7">
    <source>
        <dbReference type="ARBA" id="ARBA00081375"/>
    </source>
</evidence>
<dbReference type="Gene3D" id="3.40.30.10">
    <property type="entry name" value="Glutaredoxin"/>
    <property type="match status" value="1"/>
</dbReference>
<name>A0A131XCU0_9ACAR</name>
<dbReference type="SUPFAM" id="SSF47616">
    <property type="entry name" value="GST C-terminal domain-like"/>
    <property type="match status" value="1"/>
</dbReference>
<dbReference type="InterPro" id="IPR050213">
    <property type="entry name" value="GST_superfamily"/>
</dbReference>
<evidence type="ECO:0000256" key="6">
    <source>
        <dbReference type="ARBA" id="ARBA00071200"/>
    </source>
</evidence>
<sequence length="220" mass="26253">MTVTLGYWDIRGLAQPIRNLLVYKGVDFEDKLYKVGPGPDFDREEWLKDKCSLGVMFPNLPYYIDEDVKISQSLAIMRYLARKHDLGARNGEETVKLDVMEQQAKDLSMWLGMVCYSANFEEQRAKYEETMVGQLRLWDEHLQGKLWVLGDRITYVDFLLYEAFDWHYFFKSEAFQEFPILVAYMRRFEELPNLKEYFDSDKHIKWPLMGPQAKWGHYKQ</sequence>
<dbReference type="Pfam" id="PF14497">
    <property type="entry name" value="GST_C_3"/>
    <property type="match status" value="1"/>
</dbReference>
<dbReference type="Gene3D" id="1.20.1050.10">
    <property type="match status" value="1"/>
</dbReference>
<accession>A0A131XCU0</accession>
<dbReference type="GO" id="GO:0004364">
    <property type="term" value="F:glutathione transferase activity"/>
    <property type="evidence" value="ECO:0007669"/>
    <property type="project" value="UniProtKB-EC"/>
</dbReference>
<dbReference type="InterPro" id="IPR036249">
    <property type="entry name" value="Thioredoxin-like_sf"/>
</dbReference>